<reference evidence="2" key="1">
    <citation type="journal article" date="2020" name="Stud. Mycol.">
        <title>101 Dothideomycetes genomes: a test case for predicting lifestyles and emergence of pathogens.</title>
        <authorList>
            <person name="Haridas S."/>
            <person name="Albert R."/>
            <person name="Binder M."/>
            <person name="Bloem J."/>
            <person name="Labutti K."/>
            <person name="Salamov A."/>
            <person name="Andreopoulos B."/>
            <person name="Baker S."/>
            <person name="Barry K."/>
            <person name="Bills G."/>
            <person name="Bluhm B."/>
            <person name="Cannon C."/>
            <person name="Castanera R."/>
            <person name="Culley D."/>
            <person name="Daum C."/>
            <person name="Ezra D."/>
            <person name="Gonzalez J."/>
            <person name="Henrissat B."/>
            <person name="Kuo A."/>
            <person name="Liang C."/>
            <person name="Lipzen A."/>
            <person name="Lutzoni F."/>
            <person name="Magnuson J."/>
            <person name="Mondo S."/>
            <person name="Nolan M."/>
            <person name="Ohm R."/>
            <person name="Pangilinan J."/>
            <person name="Park H.-J."/>
            <person name="Ramirez L."/>
            <person name="Alfaro M."/>
            <person name="Sun H."/>
            <person name="Tritt A."/>
            <person name="Yoshinaga Y."/>
            <person name="Zwiers L.-H."/>
            <person name="Turgeon B."/>
            <person name="Goodwin S."/>
            <person name="Spatafora J."/>
            <person name="Crous P."/>
            <person name="Grigoriev I."/>
        </authorList>
    </citation>
    <scope>NUCLEOTIDE SEQUENCE</scope>
    <source>
        <strain evidence="2">CBS 109.77</strain>
    </source>
</reference>
<evidence type="ECO:0000313" key="2">
    <source>
        <dbReference type="EMBL" id="KAF2790866.1"/>
    </source>
</evidence>
<proteinExistence type="predicted"/>
<organism evidence="2 3">
    <name type="scientific">Melanomma pulvis-pyrius CBS 109.77</name>
    <dbReference type="NCBI Taxonomy" id="1314802"/>
    <lineage>
        <taxon>Eukaryota</taxon>
        <taxon>Fungi</taxon>
        <taxon>Dikarya</taxon>
        <taxon>Ascomycota</taxon>
        <taxon>Pezizomycotina</taxon>
        <taxon>Dothideomycetes</taxon>
        <taxon>Pleosporomycetidae</taxon>
        <taxon>Pleosporales</taxon>
        <taxon>Melanommataceae</taxon>
        <taxon>Melanomma</taxon>
    </lineage>
</organism>
<gene>
    <name evidence="2" type="ORF">K505DRAFT_74849</name>
</gene>
<evidence type="ECO:0000313" key="3">
    <source>
        <dbReference type="Proteomes" id="UP000799757"/>
    </source>
</evidence>
<keyword evidence="3" id="KW-1185">Reference proteome</keyword>
<evidence type="ECO:0000256" key="1">
    <source>
        <dbReference type="SAM" id="MobiDB-lite"/>
    </source>
</evidence>
<feature type="region of interest" description="Disordered" evidence="1">
    <location>
        <begin position="17"/>
        <end position="38"/>
    </location>
</feature>
<sequence length="173" mass="18793">MKKFVLLTGRRTGVQRRRQFRRPTARAPLPSVHESRSGQPMALQRLRAAQFIEANIAVFVPACWGQFSGAESLSTSFSGLQLARLGAFGAFGSCSLRKCNIEPSSQEICPRRDPGKVRVGVSSLACAASFCHSSASSLARSRAVWMCRQPASCGRPARTCQRNMALISTCEAN</sequence>
<dbReference type="AlphaFoldDB" id="A0A6A6X3C0"/>
<name>A0A6A6X3C0_9PLEO</name>
<dbReference type="EMBL" id="MU002050">
    <property type="protein sequence ID" value="KAF2790866.1"/>
    <property type="molecule type" value="Genomic_DNA"/>
</dbReference>
<protein>
    <submittedName>
        <fullName evidence="2">Uncharacterized protein</fullName>
    </submittedName>
</protein>
<accession>A0A6A6X3C0</accession>
<dbReference type="Proteomes" id="UP000799757">
    <property type="component" value="Unassembled WGS sequence"/>
</dbReference>